<dbReference type="GO" id="GO:0046872">
    <property type="term" value="F:metal ion binding"/>
    <property type="evidence" value="ECO:0007669"/>
    <property type="project" value="UniProtKB-KW"/>
</dbReference>
<dbReference type="EMBL" id="CP016199">
    <property type="protein sequence ID" value="ASS38510.1"/>
    <property type="molecule type" value="Genomic_DNA"/>
</dbReference>
<feature type="binding site" evidence="11">
    <location>
        <begin position="314"/>
        <end position="318"/>
    </location>
    <ligand>
        <name>4-CDP-2-C-methyl-D-erythritol 2-phosphate</name>
        <dbReference type="ChEBI" id="CHEBI:57919"/>
    </ligand>
</feature>
<organism evidence="14 15">
    <name type="scientific">Mogibacterium pumilum</name>
    <dbReference type="NCBI Taxonomy" id="86332"/>
    <lineage>
        <taxon>Bacteria</taxon>
        <taxon>Bacillati</taxon>
        <taxon>Bacillota</taxon>
        <taxon>Clostridia</taxon>
        <taxon>Peptostreptococcales</taxon>
        <taxon>Anaerovoracaceae</taxon>
        <taxon>Mogibacterium</taxon>
    </lineage>
</organism>
<dbReference type="InterPro" id="IPR020555">
    <property type="entry name" value="MECDP_synthase_CS"/>
</dbReference>
<dbReference type="CDD" id="cd02516">
    <property type="entry name" value="CDP-ME_synthetase"/>
    <property type="match status" value="1"/>
</dbReference>
<feature type="site" description="Transition state stabilizer" evidence="11">
    <location>
        <position position="384"/>
    </location>
</feature>
<comment type="caution">
    <text evidence="11">Lacks conserved residue(s) required for the propagation of feature annotation.</text>
</comment>
<dbReference type="Gene3D" id="3.90.550.10">
    <property type="entry name" value="Spore Coat Polysaccharide Biosynthesis Protein SpsA, Chain A"/>
    <property type="match status" value="1"/>
</dbReference>
<feature type="site" description="Transition state stabilizer" evidence="11">
    <location>
        <position position="287"/>
    </location>
</feature>
<keyword evidence="15" id="KW-1185">Reference proteome</keyword>
<keyword evidence="8 11" id="KW-0414">Isoprene biosynthesis</keyword>
<keyword evidence="7 11" id="KW-0479">Metal-binding</keyword>
<comment type="pathway">
    <text evidence="2 11">Isoprenoid biosynthesis; isopentenyl diphosphate biosynthesis via DXP pathway; isopentenyl diphosphate from 1-deoxy-D-xylulose 5-phosphate: step 4/6.</text>
</comment>
<dbReference type="GO" id="GO:0019288">
    <property type="term" value="P:isopentenyl diphosphate biosynthetic process, methylerythritol 4-phosphate pathway"/>
    <property type="evidence" value="ECO:0007669"/>
    <property type="project" value="UniProtKB-UniRule"/>
</dbReference>
<dbReference type="SUPFAM" id="SSF53448">
    <property type="entry name" value="Nucleotide-diphospho-sugar transferases"/>
    <property type="match status" value="1"/>
</dbReference>
<feature type="binding site" evidence="11">
    <location>
        <begin position="309"/>
        <end position="311"/>
    </location>
    <ligand>
        <name>4-CDP-2-C-methyl-D-erythritol 2-phosphate</name>
        <dbReference type="ChEBI" id="CHEBI:57919"/>
    </ligand>
</feature>
<feature type="binding site" evidence="11">
    <location>
        <begin position="261"/>
        <end position="263"/>
    </location>
    <ligand>
        <name>4-CDP-2-C-methyl-D-erythritol 2-phosphate</name>
        <dbReference type="ChEBI" id="CHEBI:57919"/>
    </ligand>
</feature>
<reference evidence="15" key="1">
    <citation type="submission" date="2016-05" db="EMBL/GenBank/DDBJ databases">
        <authorList>
            <person name="Holder M.E."/>
            <person name="Ajami N.J."/>
            <person name="Petrosino J.F."/>
        </authorList>
    </citation>
    <scope>NUCLEOTIDE SEQUENCE [LARGE SCALE GENOMIC DNA]</scope>
    <source>
        <strain evidence="15">ATCC 700696</strain>
    </source>
</reference>
<name>A0A223AU59_9FIRM</name>
<dbReference type="InterPro" id="IPR029044">
    <property type="entry name" value="Nucleotide-diphossugar_trans"/>
</dbReference>
<dbReference type="PANTHER" id="PTHR43181">
    <property type="entry name" value="2-C-METHYL-D-ERYTHRITOL 2,4-CYCLODIPHOSPHATE SYNTHASE, CHLOROPLASTIC"/>
    <property type="match status" value="1"/>
</dbReference>
<dbReference type="GO" id="GO:0070567">
    <property type="term" value="F:cytidylyltransferase activity"/>
    <property type="evidence" value="ECO:0007669"/>
    <property type="project" value="InterPro"/>
</dbReference>
<dbReference type="InterPro" id="IPR018294">
    <property type="entry name" value="ISPD_synthase_CS"/>
</dbReference>
<dbReference type="GO" id="GO:0008685">
    <property type="term" value="F:2-C-methyl-D-erythritol 2,4-cyclodiphosphate synthase activity"/>
    <property type="evidence" value="ECO:0007669"/>
    <property type="project" value="UniProtKB-UniRule"/>
</dbReference>
<evidence type="ECO:0000256" key="5">
    <source>
        <dbReference type="ARBA" id="ARBA00022679"/>
    </source>
</evidence>
<evidence type="ECO:0000256" key="1">
    <source>
        <dbReference type="ARBA" id="ARBA00000200"/>
    </source>
</evidence>
<evidence type="ECO:0000256" key="9">
    <source>
        <dbReference type="ARBA" id="ARBA00023239"/>
    </source>
</evidence>
<dbReference type="GO" id="GO:0016114">
    <property type="term" value="P:terpenoid biosynthetic process"/>
    <property type="evidence" value="ECO:0007669"/>
    <property type="project" value="InterPro"/>
</dbReference>
<dbReference type="SUPFAM" id="SSF69765">
    <property type="entry name" value="IpsF-like"/>
    <property type="match status" value="1"/>
</dbReference>
<dbReference type="Gene3D" id="3.30.1330.50">
    <property type="entry name" value="2-C-methyl-D-erythritol 2,4-cyclodiphosphate synthase"/>
    <property type="match status" value="1"/>
</dbReference>
<dbReference type="HAMAP" id="MF_00107">
    <property type="entry name" value="IspF"/>
    <property type="match status" value="1"/>
</dbReference>
<proteinExistence type="inferred from homology"/>
<feature type="binding site" evidence="11">
    <location>
        <position position="390"/>
    </location>
    <ligand>
        <name>4-CDP-2-C-methyl-D-erythritol 2-phosphate</name>
        <dbReference type="ChEBI" id="CHEBI:57919"/>
    </ligand>
</feature>
<evidence type="ECO:0000256" key="6">
    <source>
        <dbReference type="ARBA" id="ARBA00022695"/>
    </source>
</evidence>
<feature type="domain" description="2-C-methyl-D-erythritol 2,4-cyclodiphosphate synthase" evidence="13">
    <location>
        <begin position="254"/>
        <end position="405"/>
    </location>
</feature>
<dbReference type="InterPro" id="IPR034683">
    <property type="entry name" value="IspD/TarI"/>
</dbReference>
<keyword evidence="6" id="KW-0548">Nucleotidyltransferase</keyword>
<evidence type="ECO:0000256" key="10">
    <source>
        <dbReference type="ARBA" id="ARBA00023268"/>
    </source>
</evidence>
<dbReference type="AlphaFoldDB" id="A0A223AU59"/>
<dbReference type="InterPro" id="IPR036571">
    <property type="entry name" value="MECDP_synthase_sf"/>
</dbReference>
<dbReference type="NCBIfam" id="TIGR00151">
    <property type="entry name" value="ispF"/>
    <property type="match status" value="1"/>
</dbReference>
<feature type="binding site" evidence="11">
    <location>
        <position position="393"/>
    </location>
    <ligand>
        <name>4-CDP-2-C-methyl-D-erythritol 2-phosphate</name>
        <dbReference type="ChEBI" id="CHEBI:57919"/>
    </ligand>
</feature>
<dbReference type="Pfam" id="PF01128">
    <property type="entry name" value="IspD"/>
    <property type="match status" value="2"/>
</dbReference>
<evidence type="ECO:0000256" key="8">
    <source>
        <dbReference type="ARBA" id="ARBA00023229"/>
    </source>
</evidence>
<dbReference type="CDD" id="cd00554">
    <property type="entry name" value="MECDP_synthase"/>
    <property type="match status" value="1"/>
</dbReference>
<evidence type="ECO:0000313" key="15">
    <source>
        <dbReference type="Proteomes" id="UP000214689"/>
    </source>
</evidence>
<feature type="binding site" evidence="11">
    <location>
        <begin position="287"/>
        <end position="288"/>
    </location>
    <ligand>
        <name>4-CDP-2-C-methyl-D-erythritol 2-phosphate</name>
        <dbReference type="ChEBI" id="CHEBI:57919"/>
    </ligand>
</feature>
<dbReference type="Proteomes" id="UP000214689">
    <property type="component" value="Chromosome"/>
</dbReference>
<comment type="similarity">
    <text evidence="3 11 12">Belongs to the IspF family.</text>
</comment>
<dbReference type="InterPro" id="IPR003526">
    <property type="entry name" value="MECDP_synthase"/>
</dbReference>
<evidence type="ECO:0000256" key="4">
    <source>
        <dbReference type="ARBA" id="ARBA00012579"/>
    </source>
</evidence>
<keyword evidence="9 11" id="KW-0456">Lyase</keyword>
<comment type="subunit">
    <text evidence="11">Homotrimer.</text>
</comment>
<feature type="binding site" evidence="11">
    <location>
        <position position="263"/>
    </location>
    <ligand>
        <name>a divalent metal cation</name>
        <dbReference type="ChEBI" id="CHEBI:60240"/>
    </ligand>
</feature>
<dbReference type="PROSITE" id="PS01350">
    <property type="entry name" value="ISPF"/>
    <property type="match status" value="1"/>
</dbReference>
<comment type="function">
    <text evidence="11">Involved in the biosynthesis of isopentenyl diphosphate (IPP) and dimethylallyl diphosphate (DMAPP), two major building blocks of isoprenoid compounds. Catalyzes the conversion of 4-diphosphocytidyl-2-C-methyl-D-erythritol 2-phosphate (CDP-ME2P) to 2-C-methyl-D-erythritol 2,4-cyclodiphosphate (ME-CPP) with a corresponding release of cytidine 5-monophosphate (CMP).</text>
</comment>
<dbReference type="UniPathway" id="UPA00056">
    <property type="reaction ID" value="UER00095"/>
</dbReference>
<evidence type="ECO:0000256" key="2">
    <source>
        <dbReference type="ARBA" id="ARBA00004709"/>
    </source>
</evidence>
<evidence type="ECO:0000256" key="3">
    <source>
        <dbReference type="ARBA" id="ARBA00008480"/>
    </source>
</evidence>
<sequence>MGSELPKQLMSYKGTTVIERTASVFATHEEIDAIFLLIPQDKEYDETFFQIADRLRHLHNKPVRCSYGGNSRGESVYNGLQAISRYLAECEQASDGEDDAKNAKGTANSESAGCSEVVVLVHDAARAEITEGVIDRNIAAMRSNEATCTVVPAIDSLRMTEKSASEFFDDLSSHNDYLIINSKSIDRDRVVAVQTPQCFKLNSLMAAYDKARRDGYVGTDDASIAEYFGLDIALVEGDYANSKITTGKDIPMGIRVGTGYDVHRLAEGHRLILCGVPLPSDKGLVGHSDADVATHALMDALLGAACLGDIGKHFPDTDESYKGADSVTLLREVKKELGDMSIGNVDITIIAERPKLAPYIDKMRENIAEALEMPVGAVSVKATTTEKLGFTGREEGIAAQAVCTIEGRF</sequence>
<dbReference type="PANTHER" id="PTHR43181:SF1">
    <property type="entry name" value="2-C-METHYL-D-ERYTHRITOL 2,4-CYCLODIPHOSPHATE SYNTHASE, CHLOROPLASTIC"/>
    <property type="match status" value="1"/>
</dbReference>
<evidence type="ECO:0000256" key="7">
    <source>
        <dbReference type="ARBA" id="ARBA00022723"/>
    </source>
</evidence>
<feature type="binding site" evidence="11">
    <location>
        <position position="261"/>
    </location>
    <ligand>
        <name>a divalent metal cation</name>
        <dbReference type="ChEBI" id="CHEBI:60240"/>
    </ligand>
</feature>
<feature type="binding site" evidence="11">
    <location>
        <position position="295"/>
    </location>
    <ligand>
        <name>a divalent metal cation</name>
        <dbReference type="ChEBI" id="CHEBI:60240"/>
    </ligand>
</feature>
<evidence type="ECO:0000256" key="11">
    <source>
        <dbReference type="HAMAP-Rule" id="MF_00107"/>
    </source>
</evidence>
<evidence type="ECO:0000313" key="14">
    <source>
        <dbReference type="EMBL" id="ASS38510.1"/>
    </source>
</evidence>
<accession>A0A223AU59</accession>
<dbReference type="FunFam" id="3.30.1330.50:FF:000001">
    <property type="entry name" value="2-C-methyl-D-erythritol 2,4-cyclodiphosphate synthase"/>
    <property type="match status" value="1"/>
</dbReference>
<keyword evidence="5" id="KW-0808">Transferase</keyword>
<evidence type="ECO:0000256" key="12">
    <source>
        <dbReference type="RuleBase" id="RU004395"/>
    </source>
</evidence>
<dbReference type="PROSITE" id="PS01295">
    <property type="entry name" value="ISPD"/>
    <property type="match status" value="1"/>
</dbReference>
<evidence type="ECO:0000259" key="13">
    <source>
        <dbReference type="Pfam" id="PF02542"/>
    </source>
</evidence>
<dbReference type="EC" id="4.6.1.12" evidence="4 11"/>
<feature type="binding site" evidence="11">
    <location>
        <begin position="383"/>
        <end position="386"/>
    </location>
    <ligand>
        <name>4-CDP-2-C-methyl-D-erythritol 2-phosphate</name>
        <dbReference type="ChEBI" id="CHEBI:57919"/>
    </ligand>
</feature>
<gene>
    <name evidence="11" type="primary">ispF</name>
    <name evidence="14" type="ORF">AXF17_03425</name>
</gene>
<keyword evidence="10" id="KW-0511">Multifunctional enzyme</keyword>
<protein>
    <recommendedName>
        <fullName evidence="4 11">2-C-methyl-D-erythritol 2,4-cyclodiphosphate synthase</fullName>
        <shortName evidence="11">MECDP-synthase</shortName>
        <shortName evidence="11">MECPP-synthase</shortName>
        <shortName evidence="11">MECPS</shortName>
        <ecNumber evidence="4 11">4.6.1.12</ecNumber>
    </recommendedName>
</protein>
<dbReference type="Pfam" id="PF02542">
    <property type="entry name" value="YgbB"/>
    <property type="match status" value="1"/>
</dbReference>
<comment type="cofactor">
    <cofactor evidence="11">
        <name>a divalent metal cation</name>
        <dbReference type="ChEBI" id="CHEBI:60240"/>
    </cofactor>
    <text evidence="11">Binds 1 divalent metal cation per subunit.</text>
</comment>
<comment type="catalytic activity">
    <reaction evidence="1 11 12">
        <text>4-CDP-2-C-methyl-D-erythritol 2-phosphate = 2-C-methyl-D-erythritol 2,4-cyclic diphosphate + CMP</text>
        <dbReference type="Rhea" id="RHEA:23864"/>
        <dbReference type="ChEBI" id="CHEBI:57919"/>
        <dbReference type="ChEBI" id="CHEBI:58483"/>
        <dbReference type="ChEBI" id="CHEBI:60377"/>
        <dbReference type="EC" id="4.6.1.12"/>
    </reaction>
</comment>